<feature type="compositionally biased region" description="Polar residues" evidence="5">
    <location>
        <begin position="252"/>
        <end position="273"/>
    </location>
</feature>
<dbReference type="GO" id="GO:0006325">
    <property type="term" value="P:chromatin organization"/>
    <property type="evidence" value="ECO:0007669"/>
    <property type="project" value="UniProtKB-KW"/>
</dbReference>
<dbReference type="InterPro" id="IPR022052">
    <property type="entry name" value="Histone-bd_RBBP4-like_N"/>
</dbReference>
<evidence type="ECO:0000256" key="1">
    <source>
        <dbReference type="ARBA" id="ARBA00022574"/>
    </source>
</evidence>
<feature type="region of interest" description="Disordered" evidence="5">
    <location>
        <begin position="191"/>
        <end position="275"/>
    </location>
</feature>
<keyword evidence="2" id="KW-0677">Repeat</keyword>
<dbReference type="SUPFAM" id="SSF50978">
    <property type="entry name" value="WD40 repeat-like"/>
    <property type="match status" value="1"/>
</dbReference>
<feature type="repeat" description="WD" evidence="4">
    <location>
        <begin position="540"/>
        <end position="573"/>
    </location>
</feature>
<sequence length="698" mass="74114">MTPLTHNTPPNSAAETDIERRVCSQVSLALSESAPKCSFSPGGVSVPTGPVEPGTPATSRRDLAQQSRHSPLTGARANTFANRSSRILTHGWPFRRGSGADSPEFQAAAGGPGVSDGTRLPVVEAAQPCPHSVDTPQKHSDQGVPQVTLPSPPLECSRVDSTNHTRAEMLATPRCNSRESCSARLAVRMRGGAAVSPAEEQLESGGRDIDDGGMRQSPDTKQRCGNELSSPVEDERKTPTPGSCSSRKRNFIATTTRRVQQRNFPGSLSQSRSCPDLRDTVEIQPSMQDFRDMFLPQVPFLYDTFVSHRLACPVASLSWWPGHADVDGCSLQRLIVGTGAESSVDASSDLSSSLGAISLISVKMPPQATDSPMAQPLEARTSVAAPMLRPSHRMAHDGPLQHIECSSVRQGLFATHARSDVLIFDACKWDGLPGPAGGTDGCCPEKRLAQGANPDGEASQGLAWHPESEHLLLAARGCGLRMWDVVLGKAVATSPEWRGRVTDVVFSIMQPHVVATSSSQGSVGLWDSRTLGSGKPIANVEAHDGGTLCAAFGGGSVSLLATGGVDSVIRLWDARFLRRSLHVLEWAVAVPKGSGRAVTSLAWAPFEAGVLAATGFGGRVLIWDLCRIGMPQADFHALDGPPELLFVHAGHLGSHTVDVAWSDIPWLLASASDSSGDAMVSGELQLWRPPPELRHPLC</sequence>
<dbReference type="InterPro" id="IPR001680">
    <property type="entry name" value="WD40_rpt"/>
</dbReference>
<evidence type="ECO:0000256" key="3">
    <source>
        <dbReference type="ARBA" id="ARBA00022853"/>
    </source>
</evidence>
<dbReference type="PANTHER" id="PTHR22850">
    <property type="entry name" value="WD40 REPEAT FAMILY"/>
    <property type="match status" value="1"/>
</dbReference>
<dbReference type="AlphaFoldDB" id="A0A7S1APA3"/>
<dbReference type="InterPro" id="IPR036322">
    <property type="entry name" value="WD40_repeat_dom_sf"/>
</dbReference>
<gene>
    <name evidence="7" type="ORF">NSCI0253_LOCUS35312</name>
</gene>
<keyword evidence="1 4" id="KW-0853">WD repeat</keyword>
<dbReference type="EMBL" id="HBFQ01049509">
    <property type="protein sequence ID" value="CAD8860957.1"/>
    <property type="molecule type" value="Transcribed_RNA"/>
</dbReference>
<accession>A0A7S1APA3</accession>
<dbReference type="Pfam" id="PF12265">
    <property type="entry name" value="CAF1C_H4-bd"/>
    <property type="match status" value="1"/>
</dbReference>
<dbReference type="Gene3D" id="2.130.10.10">
    <property type="entry name" value="YVTN repeat-like/Quinoprotein amine dehydrogenase"/>
    <property type="match status" value="1"/>
</dbReference>
<evidence type="ECO:0000256" key="4">
    <source>
        <dbReference type="PROSITE-ProRule" id="PRU00221"/>
    </source>
</evidence>
<evidence type="ECO:0000256" key="5">
    <source>
        <dbReference type="SAM" id="MobiDB-lite"/>
    </source>
</evidence>
<dbReference type="PROSITE" id="PS50082">
    <property type="entry name" value="WD_REPEATS_2"/>
    <property type="match status" value="1"/>
</dbReference>
<feature type="domain" description="Histone-binding protein RBBP4-like N-terminal" evidence="6">
    <location>
        <begin position="296"/>
        <end position="342"/>
    </location>
</feature>
<feature type="compositionally biased region" description="Basic and acidic residues" evidence="5">
    <location>
        <begin position="205"/>
        <end position="224"/>
    </location>
</feature>
<dbReference type="InterPro" id="IPR015943">
    <property type="entry name" value="WD40/YVTN_repeat-like_dom_sf"/>
</dbReference>
<name>A0A7S1APA3_NOCSC</name>
<feature type="region of interest" description="Disordered" evidence="5">
    <location>
        <begin position="32"/>
        <end position="76"/>
    </location>
</feature>
<keyword evidence="3" id="KW-0156">Chromatin regulator</keyword>
<dbReference type="InterPro" id="IPR050459">
    <property type="entry name" value="WD_repeat_RBAP46/RBAP48/MSI1"/>
</dbReference>
<organism evidence="7">
    <name type="scientific">Noctiluca scintillans</name>
    <name type="common">Sea sparkle</name>
    <name type="synonym">Red tide dinoflagellate</name>
    <dbReference type="NCBI Taxonomy" id="2966"/>
    <lineage>
        <taxon>Eukaryota</taxon>
        <taxon>Sar</taxon>
        <taxon>Alveolata</taxon>
        <taxon>Dinophyceae</taxon>
        <taxon>Noctilucales</taxon>
        <taxon>Noctilucaceae</taxon>
        <taxon>Noctiluca</taxon>
    </lineage>
</organism>
<feature type="region of interest" description="Disordered" evidence="5">
    <location>
        <begin position="130"/>
        <end position="158"/>
    </location>
</feature>
<evidence type="ECO:0000256" key="2">
    <source>
        <dbReference type="ARBA" id="ARBA00022737"/>
    </source>
</evidence>
<evidence type="ECO:0000259" key="6">
    <source>
        <dbReference type="Pfam" id="PF12265"/>
    </source>
</evidence>
<protein>
    <recommendedName>
        <fullName evidence="6">Histone-binding protein RBBP4-like N-terminal domain-containing protein</fullName>
    </recommendedName>
</protein>
<dbReference type="SMART" id="SM00320">
    <property type="entry name" value="WD40"/>
    <property type="match status" value="5"/>
</dbReference>
<dbReference type="Pfam" id="PF00400">
    <property type="entry name" value="WD40"/>
    <property type="match status" value="1"/>
</dbReference>
<reference evidence="7" key="1">
    <citation type="submission" date="2021-01" db="EMBL/GenBank/DDBJ databases">
        <authorList>
            <person name="Corre E."/>
            <person name="Pelletier E."/>
            <person name="Niang G."/>
            <person name="Scheremetjew M."/>
            <person name="Finn R."/>
            <person name="Kale V."/>
            <person name="Holt S."/>
            <person name="Cochrane G."/>
            <person name="Meng A."/>
            <person name="Brown T."/>
            <person name="Cohen L."/>
        </authorList>
    </citation>
    <scope>NUCLEOTIDE SEQUENCE</scope>
</reference>
<proteinExistence type="predicted"/>
<evidence type="ECO:0000313" key="7">
    <source>
        <dbReference type="EMBL" id="CAD8860957.1"/>
    </source>
</evidence>